<feature type="chain" id="PRO_5017946931" evidence="2">
    <location>
        <begin position="24"/>
        <end position="309"/>
    </location>
</feature>
<feature type="compositionally biased region" description="Basic and acidic residues" evidence="1">
    <location>
        <begin position="248"/>
        <end position="280"/>
    </location>
</feature>
<dbReference type="AlphaFoldDB" id="A0A3L6SIP4"/>
<name>A0A3L6SIP4_PANMI</name>
<feature type="region of interest" description="Disordered" evidence="1">
    <location>
        <begin position="248"/>
        <end position="309"/>
    </location>
</feature>
<feature type="signal peptide" evidence="2">
    <location>
        <begin position="1"/>
        <end position="23"/>
    </location>
</feature>
<dbReference type="EMBL" id="PQIB02000004">
    <property type="protein sequence ID" value="RLN22468.1"/>
    <property type="molecule type" value="Genomic_DNA"/>
</dbReference>
<sequence>MYASCLLFLLRFVTRIQLHPALGRIPFMEGRYARLSRRVVKKVVIVGDARGSDYCSGFVVTSSEKGRTHIVTQSSFVNGRENHLKVCFFDKIELPASVVTVGETFCILSTALHQNCRAITPMVGDVVPSSAVIFPPSSATDICHIPSFVIVSSVDAYNVGDIDPTASDHISDSEKYFEFTCHYGEKCLNGHSRLVAAPIFSMTGDAMGIGAGDFRPDEEGDEEIKLALSAKYIADMVDSLMAPLGESIRGEDERSAGCKRSDAKKRERGGDKCSPKDRKPTANKKQMGGNEGRTGRKRSDAKKRGGGGR</sequence>
<protein>
    <submittedName>
        <fullName evidence="3">Uncharacterized protein</fullName>
    </submittedName>
</protein>
<dbReference type="Proteomes" id="UP000275267">
    <property type="component" value="Unassembled WGS sequence"/>
</dbReference>
<evidence type="ECO:0000313" key="3">
    <source>
        <dbReference type="EMBL" id="RLN22468.1"/>
    </source>
</evidence>
<dbReference type="STRING" id="4540.A0A3L6SIP4"/>
<evidence type="ECO:0000256" key="1">
    <source>
        <dbReference type="SAM" id="MobiDB-lite"/>
    </source>
</evidence>
<feature type="compositionally biased region" description="Basic residues" evidence="1">
    <location>
        <begin position="299"/>
        <end position="309"/>
    </location>
</feature>
<organism evidence="3 4">
    <name type="scientific">Panicum miliaceum</name>
    <name type="common">Proso millet</name>
    <name type="synonym">Broomcorn millet</name>
    <dbReference type="NCBI Taxonomy" id="4540"/>
    <lineage>
        <taxon>Eukaryota</taxon>
        <taxon>Viridiplantae</taxon>
        <taxon>Streptophyta</taxon>
        <taxon>Embryophyta</taxon>
        <taxon>Tracheophyta</taxon>
        <taxon>Spermatophyta</taxon>
        <taxon>Magnoliopsida</taxon>
        <taxon>Liliopsida</taxon>
        <taxon>Poales</taxon>
        <taxon>Poaceae</taxon>
        <taxon>PACMAD clade</taxon>
        <taxon>Panicoideae</taxon>
        <taxon>Panicodae</taxon>
        <taxon>Paniceae</taxon>
        <taxon>Panicinae</taxon>
        <taxon>Panicum</taxon>
        <taxon>Panicum sect. Panicum</taxon>
    </lineage>
</organism>
<keyword evidence="4" id="KW-1185">Reference proteome</keyword>
<dbReference type="OrthoDB" id="692613at2759"/>
<reference evidence="4" key="1">
    <citation type="journal article" date="2019" name="Nat. Commun.">
        <title>The genome of broomcorn millet.</title>
        <authorList>
            <person name="Zou C."/>
            <person name="Miki D."/>
            <person name="Li D."/>
            <person name="Tang Q."/>
            <person name="Xiao L."/>
            <person name="Rajput S."/>
            <person name="Deng P."/>
            <person name="Jia W."/>
            <person name="Huang R."/>
            <person name="Zhang M."/>
            <person name="Sun Y."/>
            <person name="Hu J."/>
            <person name="Fu X."/>
            <person name="Schnable P.S."/>
            <person name="Li F."/>
            <person name="Zhang H."/>
            <person name="Feng B."/>
            <person name="Zhu X."/>
            <person name="Liu R."/>
            <person name="Schnable J.C."/>
            <person name="Zhu J.-K."/>
            <person name="Zhang H."/>
        </authorList>
    </citation>
    <scope>NUCLEOTIDE SEQUENCE [LARGE SCALE GENOMIC DNA]</scope>
</reference>
<keyword evidence="2" id="KW-0732">Signal</keyword>
<gene>
    <name evidence="3" type="ORF">C2845_PM07G30430</name>
</gene>
<accession>A0A3L6SIP4</accession>
<evidence type="ECO:0000313" key="4">
    <source>
        <dbReference type="Proteomes" id="UP000275267"/>
    </source>
</evidence>
<comment type="caution">
    <text evidence="3">The sequence shown here is derived from an EMBL/GenBank/DDBJ whole genome shotgun (WGS) entry which is preliminary data.</text>
</comment>
<evidence type="ECO:0000256" key="2">
    <source>
        <dbReference type="SAM" id="SignalP"/>
    </source>
</evidence>
<proteinExistence type="predicted"/>